<evidence type="ECO:0000313" key="7">
    <source>
        <dbReference type="EMBL" id="GCB80634.1"/>
    </source>
</evidence>
<dbReference type="InterPro" id="IPR001356">
    <property type="entry name" value="HD"/>
</dbReference>
<evidence type="ECO:0000313" key="8">
    <source>
        <dbReference type="Proteomes" id="UP000288216"/>
    </source>
</evidence>
<comment type="caution">
    <text evidence="7">The sequence shown here is derived from an EMBL/GenBank/DDBJ whole genome shotgun (WGS) entry which is preliminary data.</text>
</comment>
<evidence type="ECO:0000256" key="5">
    <source>
        <dbReference type="SAM" id="MobiDB-lite"/>
    </source>
</evidence>
<keyword evidence="2 4" id="KW-0371">Homeobox</keyword>
<dbReference type="PROSITE" id="PS50071">
    <property type="entry name" value="HOMEOBOX_2"/>
    <property type="match status" value="1"/>
</dbReference>
<dbReference type="PANTHER" id="PTHR11636">
    <property type="entry name" value="POU DOMAIN"/>
    <property type="match status" value="1"/>
</dbReference>
<evidence type="ECO:0000256" key="2">
    <source>
        <dbReference type="ARBA" id="ARBA00023155"/>
    </source>
</evidence>
<organism evidence="7 8">
    <name type="scientific">Scyliorhinus torazame</name>
    <name type="common">Cloudy catshark</name>
    <name type="synonym">Catulus torazame</name>
    <dbReference type="NCBI Taxonomy" id="75743"/>
    <lineage>
        <taxon>Eukaryota</taxon>
        <taxon>Metazoa</taxon>
        <taxon>Chordata</taxon>
        <taxon>Craniata</taxon>
        <taxon>Vertebrata</taxon>
        <taxon>Chondrichthyes</taxon>
        <taxon>Elasmobranchii</taxon>
        <taxon>Galeomorphii</taxon>
        <taxon>Galeoidea</taxon>
        <taxon>Carcharhiniformes</taxon>
        <taxon>Scyliorhinidae</taxon>
        <taxon>Scyliorhinus</taxon>
    </lineage>
</organism>
<protein>
    <recommendedName>
        <fullName evidence="6">Homeobox domain-containing protein</fullName>
    </recommendedName>
</protein>
<accession>A0A401Q5H9</accession>
<dbReference type="OMA" id="QPCKIEP"/>
<feature type="region of interest" description="Disordered" evidence="5">
    <location>
        <begin position="546"/>
        <end position="599"/>
    </location>
</feature>
<keyword evidence="3 4" id="KW-0539">Nucleus</keyword>
<evidence type="ECO:0000256" key="3">
    <source>
        <dbReference type="ARBA" id="ARBA00023242"/>
    </source>
</evidence>
<dbReference type="GO" id="GO:0000981">
    <property type="term" value="F:DNA-binding transcription factor activity, RNA polymerase II-specific"/>
    <property type="evidence" value="ECO:0007669"/>
    <property type="project" value="TreeGrafter"/>
</dbReference>
<dbReference type="InterPro" id="IPR050255">
    <property type="entry name" value="POU_domain_TF"/>
</dbReference>
<feature type="domain" description="Homeobox" evidence="6">
    <location>
        <begin position="450"/>
        <end position="514"/>
    </location>
</feature>
<dbReference type="SUPFAM" id="SSF46689">
    <property type="entry name" value="Homeodomain-like"/>
    <property type="match status" value="2"/>
</dbReference>
<evidence type="ECO:0000256" key="4">
    <source>
        <dbReference type="PROSITE-ProRule" id="PRU00108"/>
    </source>
</evidence>
<proteinExistence type="predicted"/>
<dbReference type="Gene3D" id="1.10.10.60">
    <property type="entry name" value="Homeodomain-like"/>
    <property type="match status" value="2"/>
</dbReference>
<reference evidence="7 8" key="1">
    <citation type="journal article" date="2018" name="Nat. Ecol. Evol.">
        <title>Shark genomes provide insights into elasmobranch evolution and the origin of vertebrates.</title>
        <authorList>
            <person name="Hara Y"/>
            <person name="Yamaguchi K"/>
            <person name="Onimaru K"/>
            <person name="Kadota M"/>
            <person name="Koyanagi M"/>
            <person name="Keeley SD"/>
            <person name="Tatsumi K"/>
            <person name="Tanaka K"/>
            <person name="Motone F"/>
            <person name="Kageyama Y"/>
            <person name="Nozu R"/>
            <person name="Adachi N"/>
            <person name="Nishimura O"/>
            <person name="Nakagawa R"/>
            <person name="Tanegashima C"/>
            <person name="Kiyatake I"/>
            <person name="Matsumoto R"/>
            <person name="Murakumo K"/>
            <person name="Nishida K"/>
            <person name="Terakita A"/>
            <person name="Kuratani S"/>
            <person name="Sato K"/>
            <person name="Hyodo S Kuraku.S."/>
        </authorList>
    </citation>
    <scope>NUCLEOTIDE SEQUENCE [LARGE SCALE GENOMIC DNA]</scope>
</reference>
<feature type="region of interest" description="Disordered" evidence="5">
    <location>
        <begin position="258"/>
        <end position="280"/>
    </location>
</feature>
<dbReference type="EMBL" id="BFAA01009761">
    <property type="protein sequence ID" value="GCB80634.1"/>
    <property type="molecule type" value="Genomic_DNA"/>
</dbReference>
<keyword evidence="8" id="KW-1185">Reference proteome</keyword>
<feature type="DNA-binding region" description="Homeobox" evidence="4">
    <location>
        <begin position="452"/>
        <end position="515"/>
    </location>
</feature>
<dbReference type="STRING" id="75743.A0A401Q5H9"/>
<dbReference type="AlphaFoldDB" id="A0A401Q5H9"/>
<feature type="region of interest" description="Disordered" evidence="5">
    <location>
        <begin position="70"/>
        <end position="90"/>
    </location>
</feature>
<feature type="compositionally biased region" description="Acidic residues" evidence="5">
    <location>
        <begin position="575"/>
        <end position="591"/>
    </location>
</feature>
<dbReference type="SMART" id="SM00389">
    <property type="entry name" value="HOX"/>
    <property type="match status" value="2"/>
</dbReference>
<gene>
    <name evidence="7" type="ORF">scyTo_0016289</name>
</gene>
<keyword evidence="1 4" id="KW-0238">DNA-binding</keyword>
<evidence type="ECO:0000259" key="6">
    <source>
        <dbReference type="PROSITE" id="PS50071"/>
    </source>
</evidence>
<dbReference type="InterPro" id="IPR009057">
    <property type="entry name" value="Homeodomain-like_sf"/>
</dbReference>
<dbReference type="OrthoDB" id="10055960at2759"/>
<dbReference type="GO" id="GO:0000978">
    <property type="term" value="F:RNA polymerase II cis-regulatory region sequence-specific DNA binding"/>
    <property type="evidence" value="ECO:0007669"/>
    <property type="project" value="TreeGrafter"/>
</dbReference>
<evidence type="ECO:0000256" key="1">
    <source>
        <dbReference type="ARBA" id="ARBA00023125"/>
    </source>
</evidence>
<name>A0A401Q5H9_SCYTO</name>
<dbReference type="PANTHER" id="PTHR11636:SF80">
    <property type="entry name" value="HIGHLY DIVERGENT HOMEOBOX"/>
    <property type="match status" value="1"/>
</dbReference>
<sequence>MSRMPIKMNLRSIFTEEQQRVLQRYYDSGMTNQSKNCFGLIIQCARETGLDFNVVRTWIGNKRRKLNSTKYSLDDAPSTQGPAGNSMVGKPDIPVKNTSLVSPTQSQQTILTSSSSSSCRNVMVTGVFTSTHSTTGQGLSHQKDGHRCDIPKSLIHRPIGRTITEMELQQHACSQRQSISKNPAIPICEKMTPGSRQLNVHSPTSTVYSSSTKNYSPAYVHAEINRVQSAAAKSVGGWPKQFNSTVAELPQCPRKINSEPPFSRCTSSSSDSKVNRGDTAVSSLQIRDVYSLAGSEQSPRNRGDHVFRNLRPVESGCFSIAMETGDVDEYAREEELASMSSELKNHPRVSEANAPKEMECSNTLVTPTRNISTGSSQVSARDVSGSVFFRSGEFRTPGTTMTLYNNAASSEDSFNLRLPTSSNQRLTSSQNNYQVSGSVLLPCITGTSRKRTLQDRTQFSETDLAVLKKYWDVGMTSLGSICREKIEAVAMESNVDCEIVKTWIGNRRRKYRQLGIELPPARGGPADFSKLPESGSALLSIVKAETTKVPENSEDNMRNKEDACLSEGTPSELELREEEEEDEETAEENGDGESVSDGSCSIPTLEKVVIFLNMKIHELEVVSWKLADKLLAQFECCLPQTKLKSDAKMDRKWLDKSRRINQSRYLSLK</sequence>
<dbReference type="Proteomes" id="UP000288216">
    <property type="component" value="Unassembled WGS sequence"/>
</dbReference>
<dbReference type="CDD" id="cd00086">
    <property type="entry name" value="homeodomain"/>
    <property type="match status" value="2"/>
</dbReference>
<dbReference type="GO" id="GO:0005634">
    <property type="term" value="C:nucleus"/>
    <property type="evidence" value="ECO:0007669"/>
    <property type="project" value="UniProtKB-SubCell"/>
</dbReference>
<comment type="subcellular location">
    <subcellularLocation>
        <location evidence="4">Nucleus</location>
    </subcellularLocation>
</comment>
<feature type="compositionally biased region" description="Basic and acidic residues" evidence="5">
    <location>
        <begin position="343"/>
        <end position="359"/>
    </location>
</feature>
<feature type="region of interest" description="Disordered" evidence="5">
    <location>
        <begin position="340"/>
        <end position="359"/>
    </location>
</feature>